<name>A0A451DDR5_9GAMM</name>
<dbReference type="AlphaFoldDB" id="A0A451DDR5"/>
<dbReference type="EMBL" id="LR217722">
    <property type="protein sequence ID" value="VFP84793.1"/>
    <property type="molecule type" value="Genomic_DNA"/>
</dbReference>
<dbReference type="InterPro" id="IPR022973">
    <property type="entry name" value="Ribosomal_uL10_bac"/>
</dbReference>
<evidence type="ECO:0000256" key="3">
    <source>
        <dbReference type="ARBA" id="ARBA00022980"/>
    </source>
</evidence>
<evidence type="ECO:0000313" key="7">
    <source>
        <dbReference type="EMBL" id="VFP84793.1"/>
    </source>
</evidence>
<gene>
    <name evidence="6 7" type="primary">rplJ</name>
    <name evidence="7" type="ORF">BUCISPPA3004_021</name>
</gene>
<dbReference type="Gene3D" id="3.30.70.1730">
    <property type="match status" value="1"/>
</dbReference>
<dbReference type="GO" id="GO:1990904">
    <property type="term" value="C:ribonucleoprotein complex"/>
    <property type="evidence" value="ECO:0007669"/>
    <property type="project" value="UniProtKB-KW"/>
</dbReference>
<accession>A0A451DDR5</accession>
<protein>
    <recommendedName>
        <fullName evidence="5 6">Large ribosomal subunit protein uL10</fullName>
    </recommendedName>
</protein>
<reference evidence="7 8" key="1">
    <citation type="submission" date="2019-02" db="EMBL/GenBank/DDBJ databases">
        <authorList>
            <person name="Manzano-Marin A."/>
            <person name="Manzano-Marin A."/>
        </authorList>
    </citation>
    <scope>NUCLEOTIDE SEQUENCE [LARGE SCALE GENOMIC DNA]</scope>
    <source>
        <strain evidence="7 8">BuCisplendens</strain>
    </source>
</reference>
<organism evidence="7 8">
    <name type="scientific">Buchnera aphidicola</name>
    <name type="common">Cinara splendens</name>
    <dbReference type="NCBI Taxonomy" id="2518979"/>
    <lineage>
        <taxon>Bacteria</taxon>
        <taxon>Pseudomonadati</taxon>
        <taxon>Pseudomonadota</taxon>
        <taxon>Gammaproteobacteria</taxon>
        <taxon>Enterobacterales</taxon>
        <taxon>Erwiniaceae</taxon>
        <taxon>Buchnera</taxon>
    </lineage>
</organism>
<dbReference type="PANTHER" id="PTHR11560">
    <property type="entry name" value="39S RIBOSOMAL PROTEIN L10, MITOCHONDRIAL"/>
    <property type="match status" value="1"/>
</dbReference>
<dbReference type="HAMAP" id="MF_00362">
    <property type="entry name" value="Ribosomal_uL10"/>
    <property type="match status" value="1"/>
</dbReference>
<keyword evidence="6" id="KW-0694">RNA-binding</keyword>
<dbReference type="Proteomes" id="UP000294413">
    <property type="component" value="Chromosome 1"/>
</dbReference>
<dbReference type="GO" id="GO:0005840">
    <property type="term" value="C:ribosome"/>
    <property type="evidence" value="ECO:0007669"/>
    <property type="project" value="UniProtKB-KW"/>
</dbReference>
<dbReference type="CDD" id="cd05797">
    <property type="entry name" value="Ribosomal_L10"/>
    <property type="match status" value="1"/>
</dbReference>
<dbReference type="GO" id="GO:0070180">
    <property type="term" value="F:large ribosomal subunit rRNA binding"/>
    <property type="evidence" value="ECO:0007669"/>
    <property type="project" value="UniProtKB-UniRule"/>
</dbReference>
<dbReference type="InterPro" id="IPR047865">
    <property type="entry name" value="Ribosomal_uL10_bac_type"/>
</dbReference>
<comment type="similarity">
    <text evidence="2 6">Belongs to the universal ribosomal protein uL10 family.</text>
</comment>
<keyword evidence="4 6" id="KW-0687">Ribonucleoprotein</keyword>
<proteinExistence type="inferred from homology"/>
<comment type="subunit">
    <text evidence="6">Part of the ribosomal stalk of the 50S ribosomal subunit. The N-terminus interacts with L11 and the large rRNA to form the base of the stalk. The C-terminus forms an elongated spine to which L12 dimers bind in a sequential fashion forming a multimeric L10(L12)X complex.</text>
</comment>
<dbReference type="GO" id="GO:0006412">
    <property type="term" value="P:translation"/>
    <property type="evidence" value="ECO:0007669"/>
    <property type="project" value="UniProtKB-UniRule"/>
</dbReference>
<dbReference type="InterPro" id="IPR043141">
    <property type="entry name" value="Ribosomal_uL10-like_sf"/>
</dbReference>
<evidence type="ECO:0000256" key="2">
    <source>
        <dbReference type="ARBA" id="ARBA00008889"/>
    </source>
</evidence>
<dbReference type="InterPro" id="IPR001790">
    <property type="entry name" value="Ribosomal_uL10"/>
</dbReference>
<evidence type="ECO:0000256" key="4">
    <source>
        <dbReference type="ARBA" id="ARBA00023274"/>
    </source>
</evidence>
<evidence type="ECO:0000313" key="8">
    <source>
        <dbReference type="Proteomes" id="UP000294413"/>
    </source>
</evidence>
<dbReference type="OrthoDB" id="9808307at2"/>
<dbReference type="RefSeq" id="WP_154048731.1">
    <property type="nucleotide sequence ID" value="NZ_LR217722.1"/>
</dbReference>
<sequence length="163" mass="18544">MALNRNKKREIIKKINNIAKKSLSIITANPSKIEVNKINKLRKKSILLNVKIYVVKNTLLQKSLIKTNFSKLISALNGPTLVAFSLQHPGSASRLFIKFNKKNPHFKIKNAICENKILNLKEINDLALLPTHTEAITKFVLLLKEISLGKFLRLLHQITCKLK</sequence>
<evidence type="ECO:0000256" key="5">
    <source>
        <dbReference type="ARBA" id="ARBA00035202"/>
    </source>
</evidence>
<dbReference type="SUPFAM" id="SSF160369">
    <property type="entry name" value="Ribosomal protein L10-like"/>
    <property type="match status" value="1"/>
</dbReference>
<dbReference type="NCBIfam" id="NF000955">
    <property type="entry name" value="PRK00099.1-1"/>
    <property type="match status" value="1"/>
</dbReference>
<dbReference type="Pfam" id="PF00466">
    <property type="entry name" value="Ribosomal_L10"/>
    <property type="match status" value="1"/>
</dbReference>
<keyword evidence="3 6" id="KW-0689">Ribosomal protein</keyword>
<evidence type="ECO:0000256" key="1">
    <source>
        <dbReference type="ARBA" id="ARBA00002633"/>
    </source>
</evidence>
<keyword evidence="6" id="KW-0699">rRNA-binding</keyword>
<comment type="function">
    <text evidence="1 6">Forms part of the ribosomal stalk, playing a central role in the interaction of the ribosome with GTP-bound translation factors.</text>
</comment>
<evidence type="ECO:0000256" key="6">
    <source>
        <dbReference type="HAMAP-Rule" id="MF_00362"/>
    </source>
</evidence>